<reference evidence="2 3" key="1">
    <citation type="submission" date="2017-03" db="EMBL/GenBank/DDBJ databases">
        <authorList>
            <person name="Afonso C.L."/>
            <person name="Miller P.J."/>
            <person name="Scott M.A."/>
            <person name="Spackman E."/>
            <person name="Goraichik I."/>
            <person name="Dimitrov K.M."/>
            <person name="Suarez D.L."/>
            <person name="Swayne D.E."/>
        </authorList>
    </citation>
    <scope>NUCLEOTIDE SEQUENCE [LARGE SCALE GENOMIC DNA]</scope>
    <source>
        <strain evidence="2 3">CECT 7680</strain>
    </source>
</reference>
<evidence type="ECO:0000313" key="2">
    <source>
        <dbReference type="EMBL" id="SLN63499.1"/>
    </source>
</evidence>
<dbReference type="Proteomes" id="UP000193409">
    <property type="component" value="Unassembled WGS sequence"/>
</dbReference>
<keyword evidence="3" id="KW-1185">Reference proteome</keyword>
<dbReference type="AlphaFoldDB" id="A0A1Y5TGJ4"/>
<evidence type="ECO:0000313" key="3">
    <source>
        <dbReference type="Proteomes" id="UP000193409"/>
    </source>
</evidence>
<organism evidence="2 3">
    <name type="scientific">Pseudoruegeria aquimaris</name>
    <dbReference type="NCBI Taxonomy" id="393663"/>
    <lineage>
        <taxon>Bacteria</taxon>
        <taxon>Pseudomonadati</taxon>
        <taxon>Pseudomonadota</taxon>
        <taxon>Alphaproteobacteria</taxon>
        <taxon>Rhodobacterales</taxon>
        <taxon>Roseobacteraceae</taxon>
        <taxon>Pseudoruegeria</taxon>
    </lineage>
</organism>
<dbReference type="InterPro" id="IPR036844">
    <property type="entry name" value="Hint_dom_sf"/>
</dbReference>
<feature type="domain" description="Hedgehog/Intein (Hint)" evidence="1">
    <location>
        <begin position="35"/>
        <end position="166"/>
    </location>
</feature>
<dbReference type="InterPro" id="IPR028992">
    <property type="entry name" value="Hedgehog/Intein_dom"/>
</dbReference>
<dbReference type="RefSeq" id="WP_176244172.1">
    <property type="nucleotide sequence ID" value="NZ_FWFQ01000034.1"/>
</dbReference>
<protein>
    <recommendedName>
        <fullName evidence="1">Hedgehog/Intein (Hint) domain-containing protein</fullName>
    </recommendedName>
</protein>
<proteinExistence type="predicted"/>
<accession>A0A1Y5TGJ4</accession>
<dbReference type="EMBL" id="FWFQ01000034">
    <property type="protein sequence ID" value="SLN63499.1"/>
    <property type="molecule type" value="Genomic_DNA"/>
</dbReference>
<sequence length="220" mass="23817">MFGLKKLLNRAPLGRSDSSEAAGALGAAPARTAGLVSGTKVASTLGWRPVEAIDVGDKVLTFDGGMQPVVRVERETLWKGTAACPQELWPLRVPTGALGNQDPMFLLPDQNVLIESDTAEEVLGDPFALIPALALEGVSGIRRIRPHRVLEVVTLHFETDQIVFANIGALFHCPAAAESDLLTAEGENRYEPLPLTQACLLSDFIERESEDYRQHNARPI</sequence>
<dbReference type="Pfam" id="PF13403">
    <property type="entry name" value="Hint_2"/>
    <property type="match status" value="1"/>
</dbReference>
<name>A0A1Y5TGJ4_9RHOB</name>
<gene>
    <name evidence="2" type="ORF">PSA7680_03352</name>
</gene>
<dbReference type="SUPFAM" id="SSF51294">
    <property type="entry name" value="Hedgehog/intein (Hint) domain"/>
    <property type="match status" value="1"/>
</dbReference>
<evidence type="ECO:0000259" key="1">
    <source>
        <dbReference type="Pfam" id="PF13403"/>
    </source>
</evidence>